<dbReference type="Proteomes" id="UP000663828">
    <property type="component" value="Unassembled WGS sequence"/>
</dbReference>
<feature type="compositionally biased region" description="Acidic residues" evidence="1">
    <location>
        <begin position="30"/>
        <end position="39"/>
    </location>
</feature>
<keyword evidence="5" id="KW-1185">Reference proteome</keyword>
<feature type="region of interest" description="Disordered" evidence="1">
    <location>
        <begin position="1"/>
        <end position="88"/>
    </location>
</feature>
<evidence type="ECO:0000259" key="2">
    <source>
        <dbReference type="Pfam" id="PF13843"/>
    </source>
</evidence>
<dbReference type="EMBL" id="CAJNOJ010000233">
    <property type="protein sequence ID" value="CAF1319632.1"/>
    <property type="molecule type" value="Genomic_DNA"/>
</dbReference>
<dbReference type="AlphaFoldDB" id="A0A815TVF0"/>
<dbReference type="Pfam" id="PF13843">
    <property type="entry name" value="DDE_Tnp_1_7"/>
    <property type="match status" value="1"/>
</dbReference>
<dbReference type="OrthoDB" id="10030973at2759"/>
<feature type="compositionally biased region" description="Polar residues" evidence="1">
    <location>
        <begin position="20"/>
        <end position="29"/>
    </location>
</feature>
<proteinExistence type="predicted"/>
<dbReference type="InterPro" id="IPR029526">
    <property type="entry name" value="PGBD"/>
</dbReference>
<sequence length="507" mass="58247">MSSWIDDESDDEDFYDQYIGSETENAESQTSEEDDEIDLENLKLDDDSTERSLYSSKSGITWSSIPSSSTKISSSNDTNEKTGPTGFTENVSSIEDSFMCFMSEKIIRKILIYSNMEHIRNTTSNEKTEEITMMEIKAFIGLLLLGGLLGKSKKSIRSIWRRNPLESPIFKATMSRERFEKIISCLRFDDKTTREGRGKSDKFAAIRTDVTIDELLLGFRVKCPFRQFIPKKHDKYGLKFWLCVDVDSYYVLNAFPYIGRQPHQERQTQIGASVVLELLLPLYDSNRNVSIDNFFTSVPLVKELQMKNLTLIGTLRKNKPEIPIEFQSNRKREIGPSLFGFHGGLTLASFVHKQNKAALLLCSKHHDNQVNMKNGKPIIVLDYNKTKGTVDTVDQMCHKYTAKRGTRRWPLCVFYGMIDIAAINALIVWKAKNPQWNQNKKFQRRLFLEELGLSLVSNLLDFRSKTSKFLNKDVENALAIVGYPMVKNLQEPEPNENSIQPKKRKRC</sequence>
<comment type="caution">
    <text evidence="4">The sequence shown here is derived from an EMBL/GenBank/DDBJ whole genome shotgun (WGS) entry which is preliminary data.</text>
</comment>
<dbReference type="PANTHER" id="PTHR46599">
    <property type="entry name" value="PIGGYBAC TRANSPOSABLE ELEMENT-DERIVED PROTEIN 4"/>
    <property type="match status" value="1"/>
</dbReference>
<feature type="compositionally biased region" description="Acidic residues" evidence="1">
    <location>
        <begin position="1"/>
        <end position="15"/>
    </location>
</feature>
<feature type="domain" description="PiggyBac transposable element-derived protein" evidence="2">
    <location>
        <begin position="97"/>
        <end position="425"/>
    </location>
</feature>
<feature type="compositionally biased region" description="Basic and acidic residues" evidence="1">
    <location>
        <begin position="40"/>
        <end position="50"/>
    </location>
</feature>
<evidence type="ECO:0000313" key="5">
    <source>
        <dbReference type="Proteomes" id="UP000663828"/>
    </source>
</evidence>
<gene>
    <name evidence="3" type="ORF">EDS130_LOCUS31593</name>
    <name evidence="4" type="ORF">XAT740_LOCUS40110</name>
</gene>
<protein>
    <recommendedName>
        <fullName evidence="2">PiggyBac transposable element-derived protein domain-containing protein</fullName>
    </recommendedName>
</protein>
<name>A0A815TVF0_ADIRI</name>
<evidence type="ECO:0000256" key="1">
    <source>
        <dbReference type="SAM" id="MobiDB-lite"/>
    </source>
</evidence>
<dbReference type="EMBL" id="CAJNOR010004526">
    <property type="protein sequence ID" value="CAF1509127.1"/>
    <property type="molecule type" value="Genomic_DNA"/>
</dbReference>
<feature type="compositionally biased region" description="Low complexity" evidence="1">
    <location>
        <begin position="55"/>
        <end position="75"/>
    </location>
</feature>
<accession>A0A815TVF0</accession>
<dbReference type="Proteomes" id="UP000663852">
    <property type="component" value="Unassembled WGS sequence"/>
</dbReference>
<evidence type="ECO:0000313" key="3">
    <source>
        <dbReference type="EMBL" id="CAF1319632.1"/>
    </source>
</evidence>
<reference evidence="4" key="1">
    <citation type="submission" date="2021-02" db="EMBL/GenBank/DDBJ databases">
        <authorList>
            <person name="Nowell W R."/>
        </authorList>
    </citation>
    <scope>NUCLEOTIDE SEQUENCE</scope>
</reference>
<evidence type="ECO:0000313" key="4">
    <source>
        <dbReference type="EMBL" id="CAF1509127.1"/>
    </source>
</evidence>
<dbReference type="PANTHER" id="PTHR46599:SF6">
    <property type="entry name" value="DUAL SPECIFICITY PHOSPHATASE 26"/>
    <property type="match status" value="1"/>
</dbReference>
<organism evidence="4 5">
    <name type="scientific">Adineta ricciae</name>
    <name type="common">Rotifer</name>
    <dbReference type="NCBI Taxonomy" id="249248"/>
    <lineage>
        <taxon>Eukaryota</taxon>
        <taxon>Metazoa</taxon>
        <taxon>Spiralia</taxon>
        <taxon>Gnathifera</taxon>
        <taxon>Rotifera</taxon>
        <taxon>Eurotatoria</taxon>
        <taxon>Bdelloidea</taxon>
        <taxon>Adinetida</taxon>
        <taxon>Adinetidae</taxon>
        <taxon>Adineta</taxon>
    </lineage>
</organism>